<gene>
    <name evidence="3" type="ORF">HMPREF1061_02301</name>
</gene>
<protein>
    <recommendedName>
        <fullName evidence="5">Glycosyl transferase family 1 domain-containing protein</fullName>
    </recommendedName>
</protein>
<dbReference type="RefSeq" id="WP_005681316.1">
    <property type="nucleotide sequence ID" value="NZ_CAXUCI010000040.1"/>
</dbReference>
<dbReference type="PATRIC" id="fig|997873.3.peg.2402"/>
<feature type="domain" description="Glycosyl transferase family 1" evidence="1">
    <location>
        <begin position="179"/>
        <end position="332"/>
    </location>
</feature>
<dbReference type="SUPFAM" id="SSF53756">
    <property type="entry name" value="UDP-Glycosyltransferase/glycogen phosphorylase"/>
    <property type="match status" value="1"/>
</dbReference>
<evidence type="ECO:0000259" key="1">
    <source>
        <dbReference type="Pfam" id="PF00534"/>
    </source>
</evidence>
<evidence type="ECO:0008006" key="5">
    <source>
        <dbReference type="Google" id="ProtNLM"/>
    </source>
</evidence>
<dbReference type="EMBL" id="AGXF01000008">
    <property type="protein sequence ID" value="EIY19854.1"/>
    <property type="molecule type" value="Genomic_DNA"/>
</dbReference>
<dbReference type="Pfam" id="PF00534">
    <property type="entry name" value="Glycos_transf_1"/>
    <property type="match status" value="1"/>
</dbReference>
<dbReference type="InterPro" id="IPR001296">
    <property type="entry name" value="Glyco_trans_1"/>
</dbReference>
<evidence type="ECO:0000313" key="4">
    <source>
        <dbReference type="Proteomes" id="UP000002965"/>
    </source>
</evidence>
<evidence type="ECO:0000259" key="2">
    <source>
        <dbReference type="Pfam" id="PF13439"/>
    </source>
</evidence>
<dbReference type="GO" id="GO:0016757">
    <property type="term" value="F:glycosyltransferase activity"/>
    <property type="evidence" value="ECO:0007669"/>
    <property type="project" value="InterPro"/>
</dbReference>
<evidence type="ECO:0000313" key="3">
    <source>
        <dbReference type="EMBL" id="EIY19854.1"/>
    </source>
</evidence>
<dbReference type="PANTHER" id="PTHR12526:SF630">
    <property type="entry name" value="GLYCOSYLTRANSFERASE"/>
    <property type="match status" value="1"/>
</dbReference>
<keyword evidence="4" id="KW-1185">Reference proteome</keyword>
<dbReference type="AlphaFoldDB" id="I9EIE1"/>
<dbReference type="HOGENOM" id="CLU_009583_0_1_10"/>
<dbReference type="InterPro" id="IPR028098">
    <property type="entry name" value="Glyco_trans_4-like_N"/>
</dbReference>
<sequence length="359" mass="41330">MRILHITNGLSEGGVESLLCDILPALISNECIVDILVLDKKRLGLKNELERNGITVYYSRWSSIYNPLNIFVIRKYLLKYNLVHVHLFPAQYYAVLAKCLVWGKRVILMTTEHNTYNHRRKYLIFKLIDRFVYSNFKEVISITKGTADNLKKWAGIESKVIYNGICLDKIIHFAAKGISRQTLNIPEDAFLCVMVARFNEQKDQDTVIRAMKKLPLNFYLLLVGSGERQIVCEKLVEEIEVSERVCFVGYSQYPSIYISISDVGILSSHWEGFGISALEYMALGKPTVVTNVDGLKEVVGNAALLFTPHNENELADKIYALYCDRILYNRMKVISKLHVLNFDVKETARQYLVEYQKFF</sequence>
<dbReference type="Pfam" id="PF13439">
    <property type="entry name" value="Glyco_transf_4"/>
    <property type="match status" value="1"/>
</dbReference>
<accession>I9EIE1</accession>
<reference evidence="3 4" key="1">
    <citation type="submission" date="2012-02" db="EMBL/GenBank/DDBJ databases">
        <title>The Genome Sequence of Bacteroides caccae CL03T12C61.</title>
        <authorList>
            <consortium name="The Broad Institute Genome Sequencing Platform"/>
            <person name="Earl A."/>
            <person name="Ward D."/>
            <person name="Feldgarden M."/>
            <person name="Gevers D."/>
            <person name="Zitomersky N.L."/>
            <person name="Coyne M.J."/>
            <person name="Comstock L.E."/>
            <person name="Young S.K."/>
            <person name="Zeng Q."/>
            <person name="Gargeya S."/>
            <person name="Fitzgerald M."/>
            <person name="Haas B."/>
            <person name="Abouelleil A."/>
            <person name="Alvarado L."/>
            <person name="Arachchi H.M."/>
            <person name="Berlin A."/>
            <person name="Chapman S.B."/>
            <person name="Gearin G."/>
            <person name="Goldberg J."/>
            <person name="Griggs A."/>
            <person name="Gujja S."/>
            <person name="Hansen M."/>
            <person name="Heiman D."/>
            <person name="Howarth C."/>
            <person name="Larimer J."/>
            <person name="Lui A."/>
            <person name="MacDonald P.J.P."/>
            <person name="McCowen C."/>
            <person name="Montmayeur A."/>
            <person name="Murphy C."/>
            <person name="Neiman D."/>
            <person name="Pearson M."/>
            <person name="Priest M."/>
            <person name="Roberts A."/>
            <person name="Saif S."/>
            <person name="Shea T."/>
            <person name="Sisk P."/>
            <person name="Stolte C."/>
            <person name="Sykes S."/>
            <person name="Wortman J."/>
            <person name="Nusbaum C."/>
            <person name="Birren B."/>
        </authorList>
    </citation>
    <scope>NUCLEOTIDE SEQUENCE [LARGE SCALE GENOMIC DNA]</scope>
    <source>
        <strain evidence="3 4">CL03T12C61</strain>
    </source>
</reference>
<name>I9EIE1_9BACE</name>
<organism evidence="3 4">
    <name type="scientific">Bacteroides caccae CL03T12C61</name>
    <dbReference type="NCBI Taxonomy" id="997873"/>
    <lineage>
        <taxon>Bacteria</taxon>
        <taxon>Pseudomonadati</taxon>
        <taxon>Bacteroidota</taxon>
        <taxon>Bacteroidia</taxon>
        <taxon>Bacteroidales</taxon>
        <taxon>Bacteroidaceae</taxon>
        <taxon>Bacteroides</taxon>
    </lineage>
</organism>
<comment type="caution">
    <text evidence="3">The sequence shown here is derived from an EMBL/GenBank/DDBJ whole genome shotgun (WGS) entry which is preliminary data.</text>
</comment>
<dbReference type="PANTHER" id="PTHR12526">
    <property type="entry name" value="GLYCOSYLTRANSFERASE"/>
    <property type="match status" value="1"/>
</dbReference>
<feature type="domain" description="Glycosyltransferase subfamily 4-like N-terminal" evidence="2">
    <location>
        <begin position="13"/>
        <end position="168"/>
    </location>
</feature>
<dbReference type="Proteomes" id="UP000002965">
    <property type="component" value="Unassembled WGS sequence"/>
</dbReference>
<dbReference type="Gene3D" id="3.40.50.2000">
    <property type="entry name" value="Glycogen Phosphorylase B"/>
    <property type="match status" value="2"/>
</dbReference>
<proteinExistence type="predicted"/>